<evidence type="ECO:0000256" key="5">
    <source>
        <dbReference type="ARBA" id="ARBA00023136"/>
    </source>
</evidence>
<feature type="transmembrane region" description="Helical" evidence="6">
    <location>
        <begin position="121"/>
        <end position="139"/>
    </location>
</feature>
<evidence type="ECO:0000256" key="2">
    <source>
        <dbReference type="ARBA" id="ARBA00022475"/>
    </source>
</evidence>
<keyword evidence="3 6" id="KW-0812">Transmembrane</keyword>
<keyword evidence="4 6" id="KW-1133">Transmembrane helix</keyword>
<evidence type="ECO:0000256" key="6">
    <source>
        <dbReference type="SAM" id="Phobius"/>
    </source>
</evidence>
<feature type="transmembrane region" description="Helical" evidence="6">
    <location>
        <begin position="304"/>
        <end position="324"/>
    </location>
</feature>
<dbReference type="Proteomes" id="UP001300012">
    <property type="component" value="Unassembled WGS sequence"/>
</dbReference>
<feature type="transmembrane region" description="Helical" evidence="6">
    <location>
        <begin position="179"/>
        <end position="201"/>
    </location>
</feature>
<evidence type="ECO:0000256" key="1">
    <source>
        <dbReference type="ARBA" id="ARBA00004651"/>
    </source>
</evidence>
<dbReference type="InterPro" id="IPR050833">
    <property type="entry name" value="Poly_Biosynth_Transport"/>
</dbReference>
<feature type="transmembrane region" description="Helical" evidence="6">
    <location>
        <begin position="330"/>
        <end position="352"/>
    </location>
</feature>
<keyword evidence="5 6" id="KW-0472">Membrane</keyword>
<protein>
    <recommendedName>
        <fullName evidence="9">Flippase</fullName>
    </recommendedName>
</protein>
<feature type="transmembrane region" description="Helical" evidence="6">
    <location>
        <begin position="464"/>
        <end position="484"/>
    </location>
</feature>
<name>A0ABT1YQE1_9BACL</name>
<comment type="subcellular location">
    <subcellularLocation>
        <location evidence="1">Cell membrane</location>
        <topology evidence="1">Multi-pass membrane protein</topology>
    </subcellularLocation>
</comment>
<evidence type="ECO:0008006" key="9">
    <source>
        <dbReference type="Google" id="ProtNLM"/>
    </source>
</evidence>
<feature type="transmembrane region" description="Helical" evidence="6">
    <location>
        <begin position="432"/>
        <end position="458"/>
    </location>
</feature>
<sequence length="520" mass="59190">MRVKHSVLNISTGLGSQLIITLLSFFSRTVFINSLGIEYLGVNGLFTNILAMLSLAEVGIGSSIVYSLYKPVAENDKEKINALMKLYKKAYLVIALVILVLGLAMMPFLKYFVKDTSVDQIYLIYLIFLINTVAPYFFQHKSSFLNVCQKSYIITGLFSVSAIVSTSLKIWILNTTQNYILYLIVESLITIINSVILSVIVDRMYPFLKEKLVATLDAVVKKDIIKNVKAIMLQNIGTYLIFGTDNIIISSFVSVTAVGLYSNYNMLIDICRTFINQVFNNIYHSIGNLVANENKEKIYSLFKVYWLLNFWLYSLFSIFLYIIIEPFISLWIGSSFIMGKTILVVLMITFYERGMRNAITTLKTTAGIFHEDRYVPLYQAAINLGFSIWLVHELGLPGVFIGTLISAIAVPFWTTPYYVYKKVFHKPLLRYFVRYGYFAAVGLGTCLVTSVLCNMITADHLVPLLLKALVGIVLPNVIYVIIFYRTEEFKYLFGVFLTIVGNFQKKIKRMQRRDLSGDVQ</sequence>
<feature type="transmembrane region" description="Helical" evidence="6">
    <location>
        <begin position="46"/>
        <end position="69"/>
    </location>
</feature>
<evidence type="ECO:0000313" key="7">
    <source>
        <dbReference type="EMBL" id="MCR8635395.1"/>
    </source>
</evidence>
<feature type="transmembrane region" description="Helical" evidence="6">
    <location>
        <begin position="90"/>
        <end position="109"/>
    </location>
</feature>
<comment type="caution">
    <text evidence="7">The sequence shown here is derived from an EMBL/GenBank/DDBJ whole genome shotgun (WGS) entry which is preliminary data.</text>
</comment>
<feature type="transmembrane region" description="Helical" evidence="6">
    <location>
        <begin position="151"/>
        <end position="173"/>
    </location>
</feature>
<organism evidence="7 8">
    <name type="scientific">Paenibacillus radicis</name>
    <name type="common">ex Xue et al. 2023</name>
    <dbReference type="NCBI Taxonomy" id="2972489"/>
    <lineage>
        <taxon>Bacteria</taxon>
        <taxon>Bacillati</taxon>
        <taxon>Bacillota</taxon>
        <taxon>Bacilli</taxon>
        <taxon>Bacillales</taxon>
        <taxon>Paenibacillaceae</taxon>
        <taxon>Paenibacillus</taxon>
    </lineage>
</organism>
<proteinExistence type="predicted"/>
<keyword evidence="2" id="KW-1003">Cell membrane</keyword>
<gene>
    <name evidence="7" type="ORF">NV381_29750</name>
</gene>
<evidence type="ECO:0000313" key="8">
    <source>
        <dbReference type="Proteomes" id="UP001300012"/>
    </source>
</evidence>
<keyword evidence="8" id="KW-1185">Reference proteome</keyword>
<dbReference type="PANTHER" id="PTHR30250">
    <property type="entry name" value="PST FAMILY PREDICTED COLANIC ACID TRANSPORTER"/>
    <property type="match status" value="1"/>
</dbReference>
<evidence type="ECO:0000256" key="4">
    <source>
        <dbReference type="ARBA" id="ARBA00022989"/>
    </source>
</evidence>
<dbReference type="PANTHER" id="PTHR30250:SF26">
    <property type="entry name" value="PSMA PROTEIN"/>
    <property type="match status" value="1"/>
</dbReference>
<dbReference type="EMBL" id="JANQBD010000027">
    <property type="protein sequence ID" value="MCR8635395.1"/>
    <property type="molecule type" value="Genomic_DNA"/>
</dbReference>
<feature type="transmembrane region" description="Helical" evidence="6">
    <location>
        <begin position="7"/>
        <end position="26"/>
    </location>
</feature>
<feature type="transmembrane region" description="Helical" evidence="6">
    <location>
        <begin position="398"/>
        <end position="420"/>
    </location>
</feature>
<reference evidence="7 8" key="1">
    <citation type="submission" date="2022-08" db="EMBL/GenBank/DDBJ databases">
        <title>Paenibacillus endoradicis sp. nov., Paenibacillus radicibacter sp. nov and Paenibacillus pararadicis sp. nov., three cold-adapted plant growth-promoting bacteria isolated from root of Larix gmelinii in Great Khingan.</title>
        <authorList>
            <person name="Xue H."/>
        </authorList>
    </citation>
    <scope>NUCLEOTIDE SEQUENCE [LARGE SCALE GENOMIC DNA]</scope>
    <source>
        <strain evidence="7 8">N5-1-1-5</strain>
    </source>
</reference>
<evidence type="ECO:0000256" key="3">
    <source>
        <dbReference type="ARBA" id="ARBA00022692"/>
    </source>
</evidence>
<dbReference type="RefSeq" id="WP_258216942.1">
    <property type="nucleotide sequence ID" value="NZ_JANQBD010000027.1"/>
</dbReference>
<accession>A0ABT1YQE1</accession>